<keyword evidence="1 2" id="KW-0732">Signal</keyword>
<dbReference type="PANTHER" id="PTHR44103">
    <property type="entry name" value="PROPROTEIN CONVERTASE P"/>
    <property type="match status" value="1"/>
</dbReference>
<comment type="caution">
    <text evidence="4">The sequence shown here is derived from an EMBL/GenBank/DDBJ whole genome shotgun (WGS) entry which is preliminary data.</text>
</comment>
<evidence type="ECO:0000259" key="3">
    <source>
        <dbReference type="Pfam" id="PF18962"/>
    </source>
</evidence>
<evidence type="ECO:0000256" key="2">
    <source>
        <dbReference type="SAM" id="SignalP"/>
    </source>
</evidence>
<dbReference type="Gene3D" id="2.130.10.130">
    <property type="entry name" value="Integrin alpha, N-terminal"/>
    <property type="match status" value="1"/>
</dbReference>
<feature type="chain" id="PRO_5047005664" description="Secretion system C-terminal sorting domain-containing protein" evidence="2">
    <location>
        <begin position="20"/>
        <end position="441"/>
    </location>
</feature>
<organism evidence="4 5">
    <name type="scientific">Flavobacterium hankyongi</name>
    <dbReference type="NCBI Taxonomy" id="1176532"/>
    <lineage>
        <taxon>Bacteria</taxon>
        <taxon>Pseudomonadati</taxon>
        <taxon>Bacteroidota</taxon>
        <taxon>Flavobacteriia</taxon>
        <taxon>Flavobacteriales</taxon>
        <taxon>Flavobacteriaceae</taxon>
        <taxon>Flavobacterium</taxon>
    </lineage>
</organism>
<accession>A0ABP8ZYP2</accession>
<dbReference type="InterPro" id="IPR026444">
    <property type="entry name" value="Secre_tail"/>
</dbReference>
<evidence type="ECO:0000256" key="1">
    <source>
        <dbReference type="ARBA" id="ARBA00022729"/>
    </source>
</evidence>
<dbReference type="SUPFAM" id="SSF69318">
    <property type="entry name" value="Integrin alpha N-terminal domain"/>
    <property type="match status" value="1"/>
</dbReference>
<feature type="domain" description="Secretion system C-terminal sorting" evidence="3">
    <location>
        <begin position="376"/>
        <end position="438"/>
    </location>
</feature>
<feature type="signal peptide" evidence="2">
    <location>
        <begin position="1"/>
        <end position="19"/>
    </location>
</feature>
<evidence type="ECO:0000313" key="5">
    <source>
        <dbReference type="Proteomes" id="UP001500141"/>
    </source>
</evidence>
<dbReference type="NCBIfam" id="TIGR04183">
    <property type="entry name" value="Por_Secre_tail"/>
    <property type="match status" value="1"/>
</dbReference>
<dbReference type="PANTHER" id="PTHR44103:SF1">
    <property type="entry name" value="PROPROTEIN CONVERTASE P"/>
    <property type="match status" value="1"/>
</dbReference>
<sequence>MRKITFCILGTVLIFKLQAQISPANFIDTAVETAGITKIISSDLNNDGFNDIITSSTGTNGRLGFYNNLTNHTFSAFNIIEPFEFCRGIATGNFNNDNLIDFVAIGKATNEVKIFINNNGSYTTSIIDSHNMILNDVIVADFDQNNFDDIVVIGQHSIDFYRNNGNSQFNKEIILNTSTSPLVLECLDIATKDMDNDGDLDIISGETAGLVVYINNGNAIFSPNYYSITPEVYFLVHPIDIDNDGDFDIVGRNGAGKVKWFANNGNGNMTYQATLTSIPNIISLDSNDYNGDGWQDLYVSFTNNIAIFANDATHNFNTSINMYQNTGLNMGKVAIANINNDASLDYVWSGGNNALAYHLNQSVLSLDKEELNNLIIFPNPTNEILQISVQVEKLTLYNLIGEKLLENNNSNSINLSNLSNGIYILRIEKEGKSSFKKISKK</sequence>
<protein>
    <recommendedName>
        <fullName evidence="3">Secretion system C-terminal sorting domain-containing protein</fullName>
    </recommendedName>
</protein>
<dbReference type="Pfam" id="PF18962">
    <property type="entry name" value="Por_Secre_tail"/>
    <property type="match status" value="1"/>
</dbReference>
<evidence type="ECO:0000313" key="4">
    <source>
        <dbReference type="EMBL" id="GAA4769491.1"/>
    </source>
</evidence>
<dbReference type="InterPro" id="IPR013517">
    <property type="entry name" value="FG-GAP"/>
</dbReference>
<dbReference type="InterPro" id="IPR028994">
    <property type="entry name" value="Integrin_alpha_N"/>
</dbReference>
<proteinExistence type="predicted"/>
<name>A0ABP8ZYP2_9FLAO</name>
<reference evidence="5" key="1">
    <citation type="journal article" date="2019" name="Int. J. Syst. Evol. Microbiol.">
        <title>The Global Catalogue of Microorganisms (GCM) 10K type strain sequencing project: providing services to taxonomists for standard genome sequencing and annotation.</title>
        <authorList>
            <consortium name="The Broad Institute Genomics Platform"/>
            <consortium name="The Broad Institute Genome Sequencing Center for Infectious Disease"/>
            <person name="Wu L."/>
            <person name="Ma J."/>
        </authorList>
    </citation>
    <scope>NUCLEOTIDE SEQUENCE [LARGE SCALE GENOMIC DNA]</scope>
    <source>
        <strain evidence="5">JCM 18198</strain>
    </source>
</reference>
<dbReference type="EMBL" id="BAABIP010000017">
    <property type="protein sequence ID" value="GAA4769491.1"/>
    <property type="molecule type" value="Genomic_DNA"/>
</dbReference>
<dbReference type="Pfam" id="PF13517">
    <property type="entry name" value="FG-GAP_3"/>
    <property type="match status" value="1"/>
</dbReference>
<gene>
    <name evidence="4" type="ORF">GCM10023230_19370</name>
</gene>
<dbReference type="Proteomes" id="UP001500141">
    <property type="component" value="Unassembled WGS sequence"/>
</dbReference>
<dbReference type="RefSeq" id="WP_264542232.1">
    <property type="nucleotide sequence ID" value="NZ_BAABIP010000017.1"/>
</dbReference>
<keyword evidence="5" id="KW-1185">Reference proteome</keyword>